<evidence type="ECO:0000256" key="1">
    <source>
        <dbReference type="ARBA" id="ARBA00004370"/>
    </source>
</evidence>
<dbReference type="InterPro" id="IPR017452">
    <property type="entry name" value="GPCR_Rhodpsn_7TM"/>
</dbReference>
<dbReference type="InterPro" id="IPR000276">
    <property type="entry name" value="GPCR_Rhodpsn"/>
</dbReference>
<feature type="domain" description="G-protein coupled receptors family 1 profile" evidence="8">
    <location>
        <begin position="43"/>
        <end position="337"/>
    </location>
</feature>
<comment type="similarity">
    <text evidence="5">Belongs to the G-protein coupled receptor 1 family.</text>
</comment>
<dbReference type="PROSITE" id="PS00237">
    <property type="entry name" value="G_PROTEIN_RECEP_F1_1"/>
    <property type="match status" value="1"/>
</dbReference>
<evidence type="ECO:0000313" key="9">
    <source>
        <dbReference type="Ensembl" id="ENSPKIP00000037974.1"/>
    </source>
</evidence>
<evidence type="ECO:0000259" key="8">
    <source>
        <dbReference type="PROSITE" id="PS50262"/>
    </source>
</evidence>
<evidence type="ECO:0000256" key="3">
    <source>
        <dbReference type="ARBA" id="ARBA00022989"/>
    </source>
</evidence>
<feature type="transmembrane region" description="Helical" evidence="7">
    <location>
        <begin position="314"/>
        <end position="336"/>
    </location>
</feature>
<proteinExistence type="inferred from homology"/>
<feature type="compositionally biased region" description="Polar residues" evidence="6">
    <location>
        <begin position="419"/>
        <end position="434"/>
    </location>
</feature>
<organism evidence="9 10">
    <name type="scientific">Paramormyrops kingsleyae</name>
    <dbReference type="NCBI Taxonomy" id="1676925"/>
    <lineage>
        <taxon>Eukaryota</taxon>
        <taxon>Metazoa</taxon>
        <taxon>Chordata</taxon>
        <taxon>Craniata</taxon>
        <taxon>Vertebrata</taxon>
        <taxon>Euteleostomi</taxon>
        <taxon>Actinopterygii</taxon>
        <taxon>Neopterygii</taxon>
        <taxon>Teleostei</taxon>
        <taxon>Osteoglossocephala</taxon>
        <taxon>Osteoglossomorpha</taxon>
        <taxon>Osteoglossiformes</taxon>
        <taxon>Mormyridae</taxon>
        <taxon>Paramormyrops</taxon>
    </lineage>
</organism>
<reference evidence="9" key="1">
    <citation type="submission" date="2025-08" db="UniProtKB">
        <authorList>
            <consortium name="Ensembl"/>
        </authorList>
    </citation>
    <scope>IDENTIFICATION</scope>
</reference>
<dbReference type="GeneTree" id="ENSGT01120000271823"/>
<name>A0A3B3T550_9TELE</name>
<accession>A0A3B3T550</accession>
<reference evidence="9" key="2">
    <citation type="submission" date="2025-09" db="UniProtKB">
        <authorList>
            <consortium name="Ensembl"/>
        </authorList>
    </citation>
    <scope>IDENTIFICATION</scope>
</reference>
<comment type="subcellular location">
    <subcellularLocation>
        <location evidence="1">Membrane</location>
    </subcellularLocation>
</comment>
<feature type="transmembrane region" description="Helical" evidence="7">
    <location>
        <begin position="109"/>
        <end position="127"/>
    </location>
</feature>
<evidence type="ECO:0000256" key="7">
    <source>
        <dbReference type="SAM" id="Phobius"/>
    </source>
</evidence>
<gene>
    <name evidence="9" type="primary">GPR39</name>
</gene>
<dbReference type="PROSITE" id="PS50262">
    <property type="entry name" value="G_PROTEIN_RECEP_F1_2"/>
    <property type="match status" value="1"/>
</dbReference>
<keyword evidence="5" id="KW-0807">Transducer</keyword>
<dbReference type="Proteomes" id="UP000261540">
    <property type="component" value="Unplaced"/>
</dbReference>
<dbReference type="PANTHER" id="PTHR46752:SF1">
    <property type="entry name" value="G-PROTEIN COUPLED RECEPTOR 39"/>
    <property type="match status" value="1"/>
</dbReference>
<feature type="region of interest" description="Disordered" evidence="6">
    <location>
        <begin position="387"/>
        <end position="434"/>
    </location>
</feature>
<dbReference type="SUPFAM" id="SSF81321">
    <property type="entry name" value="Family A G protein-coupled receptor-like"/>
    <property type="match status" value="1"/>
</dbReference>
<dbReference type="InterPro" id="IPR052676">
    <property type="entry name" value="Zinc-sensing_GPCR"/>
</dbReference>
<keyword evidence="3 7" id="KW-1133">Transmembrane helix</keyword>
<feature type="transmembrane region" description="Helical" evidence="7">
    <location>
        <begin position="27"/>
        <end position="48"/>
    </location>
</feature>
<evidence type="ECO:0000256" key="5">
    <source>
        <dbReference type="RuleBase" id="RU000688"/>
    </source>
</evidence>
<keyword evidence="4 7" id="KW-0472">Membrane</keyword>
<feature type="transmembrane region" description="Helical" evidence="7">
    <location>
        <begin position="216"/>
        <end position="238"/>
    </location>
</feature>
<dbReference type="Pfam" id="PF00001">
    <property type="entry name" value="7tm_1"/>
    <property type="match status" value="1"/>
</dbReference>
<dbReference type="PANTHER" id="PTHR46752">
    <property type="entry name" value="G-PROTEIN COUPLED RECEPTOR 39"/>
    <property type="match status" value="1"/>
</dbReference>
<dbReference type="Gene3D" id="1.20.1070.10">
    <property type="entry name" value="Rhodopsin 7-helix transmembrane proteins"/>
    <property type="match status" value="1"/>
</dbReference>
<dbReference type="STRING" id="1676925.ENSPKIP00000037974"/>
<evidence type="ECO:0000256" key="4">
    <source>
        <dbReference type="ARBA" id="ARBA00023136"/>
    </source>
</evidence>
<evidence type="ECO:0000256" key="6">
    <source>
        <dbReference type="SAM" id="MobiDB-lite"/>
    </source>
</evidence>
<keyword evidence="10" id="KW-1185">Reference proteome</keyword>
<dbReference type="GO" id="GO:0004930">
    <property type="term" value="F:G protein-coupled receptor activity"/>
    <property type="evidence" value="ECO:0007669"/>
    <property type="project" value="UniProtKB-KW"/>
</dbReference>
<dbReference type="PRINTS" id="PR00237">
    <property type="entry name" value="GPCRRHODOPSN"/>
</dbReference>
<feature type="transmembrane region" description="Helical" evidence="7">
    <location>
        <begin position="275"/>
        <end position="294"/>
    </location>
</feature>
<feature type="transmembrane region" description="Helical" evidence="7">
    <location>
        <begin position="69"/>
        <end position="89"/>
    </location>
</feature>
<dbReference type="AlphaFoldDB" id="A0A3B3T550"/>
<dbReference type="OrthoDB" id="6088609at2759"/>
<keyword evidence="5" id="KW-0675">Receptor</keyword>
<evidence type="ECO:0000313" key="10">
    <source>
        <dbReference type="Proteomes" id="UP000261540"/>
    </source>
</evidence>
<keyword evidence="2 5" id="KW-0812">Transmembrane</keyword>
<evidence type="ECO:0000256" key="2">
    <source>
        <dbReference type="ARBA" id="ARBA00022692"/>
    </source>
</evidence>
<keyword evidence="5" id="KW-0297">G-protein coupled receptor</keyword>
<sequence>MASEYNAAMELKLKHWQELEYETPIKIFLTILYSTILVLGIVGNSITIKVTQVLLRKGYLQKNVTDHMVSLACSDLLVLLIGMPVELYSATWFPLSSTSGKVSCKIYKFLFEACSYSTILNVATLSFERYVAICHPLKYQSLSSARTVKLIIFVWVTSVLVALPLLYAMGTERVENILDLNKQPYQWGSAVNNSATRNMTFCTNLNSMWTMYRSSIFVAFIVYIVVLVSVGFMCRSMINVLSGTKRISSKAGDKRVEALPKHESSQARESRKQSIIFLGLIVGSLACCWMPNQIRRLMLAAKPKADWTATYLRAYVVLHPIADTFFYFSSVINPFLYNFSSRQFRQVFMQVLRCHLTIEHINRRNLRRPNMHSARRLLRSLRHSLPARGRDKASGTSTTLNTAHSLETSQEPSPEESVELSTTQNSKATSKTDI</sequence>
<feature type="transmembrane region" description="Helical" evidence="7">
    <location>
        <begin position="148"/>
        <end position="169"/>
    </location>
</feature>
<feature type="compositionally biased region" description="Polar residues" evidence="6">
    <location>
        <begin position="394"/>
        <end position="412"/>
    </location>
</feature>
<dbReference type="GO" id="GO:0016020">
    <property type="term" value="C:membrane"/>
    <property type="evidence" value="ECO:0007669"/>
    <property type="project" value="UniProtKB-SubCell"/>
</dbReference>
<dbReference type="Ensembl" id="ENSPKIT00000018961.1">
    <property type="protein sequence ID" value="ENSPKIP00000037974.1"/>
    <property type="gene ID" value="ENSPKIG00000015956.1"/>
</dbReference>
<protein>
    <submittedName>
        <fullName evidence="9">G protein-coupled receptor 39</fullName>
    </submittedName>
</protein>